<proteinExistence type="predicted"/>
<dbReference type="Proteomes" id="UP000275385">
    <property type="component" value="Unassembled WGS sequence"/>
</dbReference>
<evidence type="ECO:0000313" key="1">
    <source>
        <dbReference type="EMBL" id="RKU43098.1"/>
    </source>
</evidence>
<sequence length="155" mass="16939">MDNRALAISQLLLDHGADPTLQAGPRGTAIHAAAYLGSVEVLALVLDSRYSTPTARRAAANKRTQAMGVALNGPAVTARYDKTALLLQVASAEYYWYTLLETRLQRVGFIRVKLLSEIAWALKDVLVSITVVAGATAVTWPIYRLWNELDAKSRE</sequence>
<dbReference type="EMBL" id="QVQW01000047">
    <property type="protein sequence ID" value="RKU43098.1"/>
    <property type="molecule type" value="Genomic_DNA"/>
</dbReference>
<dbReference type="AlphaFoldDB" id="A0A420Y5D7"/>
<evidence type="ECO:0000313" key="2">
    <source>
        <dbReference type="Proteomes" id="UP000275385"/>
    </source>
</evidence>
<dbReference type="InterPro" id="IPR036770">
    <property type="entry name" value="Ankyrin_rpt-contain_sf"/>
</dbReference>
<gene>
    <name evidence="1" type="ORF">DL546_003797</name>
</gene>
<protein>
    <submittedName>
        <fullName evidence="1">Uncharacterized protein</fullName>
    </submittedName>
</protein>
<keyword evidence="2" id="KW-1185">Reference proteome</keyword>
<dbReference type="Gene3D" id="1.25.40.20">
    <property type="entry name" value="Ankyrin repeat-containing domain"/>
    <property type="match status" value="1"/>
</dbReference>
<reference evidence="1 2" key="1">
    <citation type="submission" date="2018-08" db="EMBL/GenBank/DDBJ databases">
        <title>Draft genome of the lignicolous fungus Coniochaeta pulveracea.</title>
        <authorList>
            <person name="Borstlap C.J."/>
            <person name="De Witt R.N."/>
            <person name="Botha A."/>
            <person name="Volschenk H."/>
        </authorList>
    </citation>
    <scope>NUCLEOTIDE SEQUENCE [LARGE SCALE GENOMIC DNA]</scope>
    <source>
        <strain evidence="1 2">CAB683</strain>
    </source>
</reference>
<accession>A0A420Y5D7</accession>
<name>A0A420Y5D7_9PEZI</name>
<dbReference type="SUPFAM" id="SSF48403">
    <property type="entry name" value="Ankyrin repeat"/>
    <property type="match status" value="1"/>
</dbReference>
<organism evidence="1 2">
    <name type="scientific">Coniochaeta pulveracea</name>
    <dbReference type="NCBI Taxonomy" id="177199"/>
    <lineage>
        <taxon>Eukaryota</taxon>
        <taxon>Fungi</taxon>
        <taxon>Dikarya</taxon>
        <taxon>Ascomycota</taxon>
        <taxon>Pezizomycotina</taxon>
        <taxon>Sordariomycetes</taxon>
        <taxon>Sordariomycetidae</taxon>
        <taxon>Coniochaetales</taxon>
        <taxon>Coniochaetaceae</taxon>
        <taxon>Coniochaeta</taxon>
    </lineage>
</organism>
<dbReference type="OrthoDB" id="20872at2759"/>
<comment type="caution">
    <text evidence="1">The sequence shown here is derived from an EMBL/GenBank/DDBJ whole genome shotgun (WGS) entry which is preliminary data.</text>
</comment>